<keyword evidence="5" id="KW-0804">Transcription</keyword>
<dbReference type="EMBL" id="LT594503">
    <property type="protein sequence ID" value="SBT72623.1"/>
    <property type="molecule type" value="Genomic_DNA"/>
</dbReference>
<gene>
    <name evidence="7" type="primary">rpoB</name>
    <name evidence="7" type="ORF">PMLGA01_000009800</name>
</gene>
<evidence type="ECO:0000313" key="8">
    <source>
        <dbReference type="Proteomes" id="UP000219799"/>
    </source>
</evidence>
<feature type="domain" description="DNA-directed RNA polymerase subunit 2 hybrid-binding" evidence="6">
    <location>
        <begin position="4"/>
        <end position="167"/>
    </location>
</feature>
<accession>A0A2D0NKZ8</accession>
<dbReference type="Proteomes" id="UP000219799">
    <property type="component" value="Apicoplast API"/>
</dbReference>
<keyword evidence="3" id="KW-0808">Transferase</keyword>
<evidence type="ECO:0000256" key="1">
    <source>
        <dbReference type="ARBA" id="ARBA00012418"/>
    </source>
</evidence>
<name>A0A2D0NKZ8_PLAMA</name>
<evidence type="ECO:0000313" key="7">
    <source>
        <dbReference type="EMBL" id="SBT72623.1"/>
    </source>
</evidence>
<dbReference type="VEuPathDB" id="PlasmoDB:PmUG01_API004300"/>
<dbReference type="GO" id="GO:0006351">
    <property type="term" value="P:DNA-templated transcription"/>
    <property type="evidence" value="ECO:0007669"/>
    <property type="project" value="InterPro"/>
</dbReference>
<dbReference type="InterPro" id="IPR007120">
    <property type="entry name" value="DNA-dir_RNAP_su2_dom"/>
</dbReference>
<dbReference type="Gene3D" id="2.40.50.150">
    <property type="match status" value="1"/>
</dbReference>
<feature type="non-terminal residue" evidence="7">
    <location>
        <position position="172"/>
    </location>
</feature>
<reference evidence="7 8" key="1">
    <citation type="submission" date="2016-06" db="EMBL/GenBank/DDBJ databases">
        <authorList>
            <consortium name="Pathogen Informatics"/>
        </authorList>
    </citation>
    <scope>NUCLEOTIDE SEQUENCE [LARGE SCALE GENOMIC DNA]</scope>
    <source>
        <strain evidence="7">PmlGA01</strain>
    </source>
</reference>
<evidence type="ECO:0000256" key="4">
    <source>
        <dbReference type="ARBA" id="ARBA00022695"/>
    </source>
</evidence>
<evidence type="ECO:0000256" key="2">
    <source>
        <dbReference type="ARBA" id="ARBA00022478"/>
    </source>
</evidence>
<dbReference type="Gene3D" id="2.40.270.10">
    <property type="entry name" value="DNA-directed RNA polymerase, subunit 2, domain 6"/>
    <property type="match status" value="1"/>
</dbReference>
<dbReference type="GO" id="GO:0000428">
    <property type="term" value="C:DNA-directed RNA polymerase complex"/>
    <property type="evidence" value="ECO:0007669"/>
    <property type="project" value="UniProtKB-KW"/>
</dbReference>
<proteinExistence type="predicted"/>
<dbReference type="EC" id="2.7.7.6" evidence="1"/>
<protein>
    <recommendedName>
        <fullName evidence="1">DNA-directed RNA polymerase</fullName>
        <ecNumber evidence="1">2.7.7.6</ecNumber>
    </recommendedName>
</protein>
<organism evidence="7 8">
    <name type="scientific">Plasmodium malariae</name>
    <dbReference type="NCBI Taxonomy" id="5858"/>
    <lineage>
        <taxon>Eukaryota</taxon>
        <taxon>Sar</taxon>
        <taxon>Alveolata</taxon>
        <taxon>Apicomplexa</taxon>
        <taxon>Aconoidasida</taxon>
        <taxon>Haemosporida</taxon>
        <taxon>Plasmodiidae</taxon>
        <taxon>Plasmodium</taxon>
        <taxon>Plasmodium (Plasmodium)</taxon>
    </lineage>
</organism>
<evidence type="ECO:0000259" key="6">
    <source>
        <dbReference type="Pfam" id="PF00562"/>
    </source>
</evidence>
<evidence type="ECO:0000256" key="5">
    <source>
        <dbReference type="ARBA" id="ARBA00023163"/>
    </source>
</evidence>
<dbReference type="Gene3D" id="2.40.50.100">
    <property type="match status" value="1"/>
</dbReference>
<feature type="non-terminal residue" evidence="7">
    <location>
        <position position="1"/>
    </location>
</feature>
<sequence length="172" mass="20091">RQIIYYLNNYKKINQNILLIYKPIVWVGEKVNIGQILAINSNLLNSEYSLGNNLLVGYGSYLGYEYEDAIIISRRILYNNLYTSLHLNIYEISLIIINNIPEICSINLSKMYYKNIKNLDKYGIIKEGTYILANNILVSKLMFMPFIFNNKSLINIINFLFGSKLRIFKNKP</sequence>
<keyword evidence="2 7" id="KW-0240">DNA-directed RNA polymerase</keyword>
<dbReference type="InterPro" id="IPR014724">
    <property type="entry name" value="RNA_pol_RPB2_OB-fold"/>
</dbReference>
<evidence type="ECO:0000256" key="3">
    <source>
        <dbReference type="ARBA" id="ARBA00022679"/>
    </source>
</evidence>
<keyword evidence="4" id="KW-0548">Nucleotidyltransferase</keyword>
<dbReference type="InterPro" id="IPR037033">
    <property type="entry name" value="DNA-dir_RNAP_su2_hyb_sf"/>
</dbReference>
<dbReference type="GO" id="GO:0003899">
    <property type="term" value="F:DNA-directed RNA polymerase activity"/>
    <property type="evidence" value="ECO:0007669"/>
    <property type="project" value="UniProtKB-EC"/>
</dbReference>
<dbReference type="SUPFAM" id="SSF64484">
    <property type="entry name" value="beta and beta-prime subunits of DNA dependent RNA-polymerase"/>
    <property type="match status" value="1"/>
</dbReference>
<dbReference type="GO" id="GO:0003677">
    <property type="term" value="F:DNA binding"/>
    <property type="evidence" value="ECO:0007669"/>
    <property type="project" value="InterPro"/>
</dbReference>
<dbReference type="AlphaFoldDB" id="A0A2D0NKZ8"/>
<dbReference type="Pfam" id="PF00562">
    <property type="entry name" value="RNA_pol_Rpb2_6"/>
    <property type="match status" value="1"/>
</dbReference>